<feature type="non-terminal residue" evidence="1">
    <location>
        <position position="1"/>
    </location>
</feature>
<feature type="non-terminal residue" evidence="1">
    <location>
        <position position="85"/>
    </location>
</feature>
<reference evidence="1" key="1">
    <citation type="submission" date="2022-07" db="EMBL/GenBank/DDBJ databases">
        <title>Diversity of ethanolamine utilization by human commensal Escherichia coli.</title>
        <authorList>
            <person name="Jubelin G."/>
        </authorList>
    </citation>
    <scope>NUCLEOTIDE SEQUENCE</scope>
    <source>
        <strain evidence="1">S1</strain>
    </source>
</reference>
<evidence type="ECO:0000313" key="2">
    <source>
        <dbReference type="Proteomes" id="UP001206878"/>
    </source>
</evidence>
<organism evidence="1 2">
    <name type="scientific">Escherichia marmotae</name>
    <dbReference type="NCBI Taxonomy" id="1499973"/>
    <lineage>
        <taxon>Bacteria</taxon>
        <taxon>Pseudomonadati</taxon>
        <taxon>Pseudomonadota</taxon>
        <taxon>Gammaproteobacteria</taxon>
        <taxon>Enterobacterales</taxon>
        <taxon>Enterobacteriaceae</taxon>
        <taxon>Escherichia</taxon>
    </lineage>
</organism>
<sequence>VAAAFATVTAQEAVLPSEEAVTLAVPSFKAVILPLLSTETMLESEEVQVMFLLFALLERDADNVSVSPTFKLSVDLLRLIEDAGV</sequence>
<evidence type="ECO:0000313" key="1">
    <source>
        <dbReference type="EMBL" id="MCR6679261.1"/>
    </source>
</evidence>
<dbReference type="EMBL" id="JANPXH010001029">
    <property type="protein sequence ID" value="MCR6679261.1"/>
    <property type="molecule type" value="Genomic_DNA"/>
</dbReference>
<comment type="caution">
    <text evidence="1">The sequence shown here is derived from an EMBL/GenBank/DDBJ whole genome shotgun (WGS) entry which is preliminary data.</text>
</comment>
<dbReference type="AlphaFoldDB" id="A0AAW5N1P9"/>
<dbReference type="Proteomes" id="UP001206878">
    <property type="component" value="Unassembled WGS sequence"/>
</dbReference>
<gene>
    <name evidence="1" type="ORF">NVV43_27735</name>
</gene>
<proteinExistence type="predicted"/>
<accession>A0AAW5N1P9</accession>
<protein>
    <submittedName>
        <fullName evidence="1">Uncharacterized protein</fullName>
    </submittedName>
</protein>
<name>A0AAW5N1P9_9ESCH</name>